<evidence type="ECO:0000256" key="3">
    <source>
        <dbReference type="ARBA" id="ARBA00022695"/>
    </source>
</evidence>
<reference evidence="13" key="1">
    <citation type="journal article" date="2019" name="J. Bacteriol.">
        <title>A Mutagenic Screen Identifies a TonB-Dependent Receptor Required for the Lanthanide Metal Switch in the Type I Methanotroph 'Methylotuvimicrobium buryatense' 5GB1C.</title>
        <authorList>
            <person name="Groom J.D."/>
            <person name="Ford S.M."/>
            <person name="Pesesky M.W."/>
            <person name="Lidstrom M.E."/>
        </authorList>
    </citation>
    <scope>NUCLEOTIDE SEQUENCE [LARGE SCALE GENOMIC DNA]</scope>
    <source>
        <strain evidence="13">5GB1C</strain>
    </source>
</reference>
<dbReference type="InterPro" id="IPR006674">
    <property type="entry name" value="HD_domain"/>
</dbReference>
<dbReference type="Proteomes" id="UP000305881">
    <property type="component" value="Chromosome"/>
</dbReference>
<evidence type="ECO:0000256" key="10">
    <source>
        <dbReference type="HAMAP-Rule" id="MF_01261"/>
    </source>
</evidence>
<comment type="cofactor">
    <cofactor evidence="10">
        <name>Mg(2+)</name>
        <dbReference type="ChEBI" id="CHEBI:18420"/>
    </cofactor>
    <text evidence="10">Magnesium is required for nucleotidyltransferase activity.</text>
</comment>
<dbReference type="SUPFAM" id="SSF81891">
    <property type="entry name" value="Poly A polymerase C-terminal region-like"/>
    <property type="match status" value="1"/>
</dbReference>
<evidence type="ECO:0000259" key="11">
    <source>
        <dbReference type="PROSITE" id="PS51831"/>
    </source>
</evidence>
<feature type="binding site" evidence="10">
    <location>
        <position position="140"/>
    </location>
    <ligand>
        <name>CTP</name>
        <dbReference type="ChEBI" id="CHEBI:37563"/>
    </ligand>
</feature>
<dbReference type="GO" id="GO:0000287">
    <property type="term" value="F:magnesium ion binding"/>
    <property type="evidence" value="ECO:0007669"/>
    <property type="project" value="UniProtKB-UniRule"/>
</dbReference>
<proteinExistence type="inferred from homology"/>
<dbReference type="GO" id="GO:0042245">
    <property type="term" value="P:RNA repair"/>
    <property type="evidence" value="ECO:0007669"/>
    <property type="project" value="UniProtKB-KW"/>
</dbReference>
<dbReference type="EC" id="3.1.3.-" evidence="10"/>
<dbReference type="EC" id="3.1.4.-" evidence="10"/>
<feature type="binding site" evidence="10">
    <location>
        <position position="8"/>
    </location>
    <ligand>
        <name>CTP</name>
        <dbReference type="ChEBI" id="CHEBI:37563"/>
    </ligand>
</feature>
<dbReference type="HAMAP" id="MF_01262">
    <property type="entry name" value="CCA_bact_type2"/>
    <property type="match status" value="1"/>
</dbReference>
<dbReference type="Pfam" id="PF12627">
    <property type="entry name" value="PolyA_pol_RNAbd"/>
    <property type="match status" value="1"/>
</dbReference>
<feature type="binding site" evidence="10">
    <location>
        <position position="91"/>
    </location>
    <ligand>
        <name>ATP</name>
        <dbReference type="ChEBI" id="CHEBI:30616"/>
    </ligand>
</feature>
<dbReference type="GO" id="GO:0005524">
    <property type="term" value="F:ATP binding"/>
    <property type="evidence" value="ECO:0007669"/>
    <property type="project" value="UniProtKB-UniRule"/>
</dbReference>
<evidence type="ECO:0000256" key="1">
    <source>
        <dbReference type="ARBA" id="ARBA00022679"/>
    </source>
</evidence>
<dbReference type="AlphaFoldDB" id="A0A4P9UIW6"/>
<evidence type="ECO:0000256" key="8">
    <source>
        <dbReference type="ARBA" id="ARBA00022842"/>
    </source>
</evidence>
<keyword evidence="7 10" id="KW-0067">ATP-binding</keyword>
<keyword evidence="1 10" id="KW-0808">Transferase</keyword>
<comment type="function">
    <text evidence="10">Catalyzes the addition and repair of the essential 3'-terminal CCA sequence in tRNAs without using a nucleic acid template. Adds these three nucleotides in the order of C, C, and A to the tRNA nucleotide-73, using CTP and ATP as substrates and producing inorganic pyrophosphate. tRNA 3'-terminal CCA addition is required both for tRNA processing and repair. Also involved in tRNA surveillance by mediating tandem CCA addition to generate a CCACCA at the 3' terminus of unstable tRNAs. While stable tRNAs receive only 3'-terminal CCA, unstable tRNAs are marked with CCACCA and rapidly degraded.</text>
</comment>
<feature type="binding site" evidence="10">
    <location>
        <position position="137"/>
    </location>
    <ligand>
        <name>CTP</name>
        <dbReference type="ChEBI" id="CHEBI:37563"/>
    </ligand>
</feature>
<dbReference type="Pfam" id="PF01743">
    <property type="entry name" value="PolyA_pol"/>
    <property type="match status" value="1"/>
</dbReference>
<dbReference type="GO" id="GO:0004112">
    <property type="term" value="F:cyclic-nucleotide phosphodiesterase activity"/>
    <property type="evidence" value="ECO:0007669"/>
    <property type="project" value="UniProtKB-UniRule"/>
</dbReference>
<dbReference type="GO" id="GO:0160016">
    <property type="term" value="F:CCACCA tRNA nucleotidyltransferase activity"/>
    <property type="evidence" value="ECO:0007669"/>
    <property type="project" value="RHEA"/>
</dbReference>
<accession>A0A4P9UIW6</accession>
<feature type="domain" description="HD" evidence="11">
    <location>
        <begin position="228"/>
        <end position="329"/>
    </location>
</feature>
<evidence type="ECO:0000256" key="7">
    <source>
        <dbReference type="ARBA" id="ARBA00022840"/>
    </source>
</evidence>
<keyword evidence="5 10" id="KW-0547">Nucleotide-binding</keyword>
<feature type="binding site" evidence="10">
    <location>
        <position position="137"/>
    </location>
    <ligand>
        <name>ATP</name>
        <dbReference type="ChEBI" id="CHEBI:30616"/>
    </ligand>
</feature>
<keyword evidence="6 10" id="KW-0692">RNA repair</keyword>
<dbReference type="EC" id="2.7.7.72" evidence="10"/>
<keyword evidence="3 10" id="KW-0548">Nucleotidyltransferase</keyword>
<keyword evidence="9 10" id="KW-0694">RNA-binding</keyword>
<dbReference type="PANTHER" id="PTHR47545">
    <property type="entry name" value="MULTIFUNCTIONAL CCA PROTEIN"/>
    <property type="match status" value="1"/>
</dbReference>
<dbReference type="PIRSF" id="PIRSF000813">
    <property type="entry name" value="CCA_bact"/>
    <property type="match status" value="1"/>
</dbReference>
<keyword evidence="4 10" id="KW-0479">Metal-binding</keyword>
<comment type="subunit">
    <text evidence="10">Monomer. Can also form homodimers and oligomers.</text>
</comment>
<dbReference type="Pfam" id="PF01966">
    <property type="entry name" value="HD"/>
    <property type="match status" value="1"/>
</dbReference>
<dbReference type="STRING" id="675511.GCA_000341735_02892"/>
<evidence type="ECO:0000256" key="6">
    <source>
        <dbReference type="ARBA" id="ARBA00022800"/>
    </source>
</evidence>
<keyword evidence="10 12" id="KW-0378">Hydrolase</keyword>
<feature type="binding site" evidence="10">
    <location>
        <position position="91"/>
    </location>
    <ligand>
        <name>CTP</name>
        <dbReference type="ChEBI" id="CHEBI:37563"/>
    </ligand>
</feature>
<dbReference type="EMBL" id="CP035467">
    <property type="protein sequence ID" value="QCW80917.1"/>
    <property type="molecule type" value="Genomic_DNA"/>
</dbReference>
<dbReference type="GO" id="GO:0016791">
    <property type="term" value="F:phosphatase activity"/>
    <property type="evidence" value="ECO:0007669"/>
    <property type="project" value="UniProtKB-UniRule"/>
</dbReference>
<protein>
    <recommendedName>
        <fullName evidence="10">Multifunctional CCA protein</fullName>
    </recommendedName>
    <domain>
        <recommendedName>
            <fullName evidence="10">CCA-adding enzyme</fullName>
            <ecNumber evidence="10">2.7.7.72</ecNumber>
        </recommendedName>
        <alternativeName>
            <fullName evidence="10">CCA tRNA nucleotidyltransferase</fullName>
        </alternativeName>
        <alternativeName>
            <fullName evidence="10">tRNA CCA-pyrophosphorylase</fullName>
        </alternativeName>
        <alternativeName>
            <fullName evidence="10">tRNA adenylyl-/cytidylyl-transferase</fullName>
        </alternativeName>
        <alternativeName>
            <fullName evidence="10">tRNA nucleotidyltransferase</fullName>
        </alternativeName>
        <alternativeName>
            <fullName evidence="10">tRNA-NT</fullName>
        </alternativeName>
    </domain>
    <domain>
        <recommendedName>
            <fullName evidence="10">2'-nucleotidase</fullName>
            <ecNumber evidence="10">3.1.3.-</ecNumber>
        </recommendedName>
    </domain>
    <domain>
        <recommendedName>
            <fullName evidence="10">2',3'-cyclic phosphodiesterase</fullName>
            <ecNumber evidence="10">3.1.4.-</ecNumber>
        </recommendedName>
    </domain>
    <domain>
        <recommendedName>
            <fullName evidence="10">Phosphatase</fullName>
        </recommendedName>
    </domain>
</protein>
<dbReference type="Gene3D" id="1.10.3090.10">
    <property type="entry name" value="cca-adding enzyme, domain 2"/>
    <property type="match status" value="1"/>
</dbReference>
<evidence type="ECO:0000256" key="5">
    <source>
        <dbReference type="ARBA" id="ARBA00022741"/>
    </source>
</evidence>
<dbReference type="RefSeq" id="WP_017841377.1">
    <property type="nucleotide sequence ID" value="NZ_CP035467.1"/>
</dbReference>
<comment type="similarity">
    <text evidence="10">Belongs to the tRNA nucleotidyltransferase/poly(A) polymerase family. Bacterial CCA-adding enzyme type 1 subfamily.</text>
</comment>
<dbReference type="PROSITE" id="PS51831">
    <property type="entry name" value="HD"/>
    <property type="match status" value="1"/>
</dbReference>
<comment type="domain">
    <text evidence="10">Comprises two domains: an N-terminal domain containing the nucleotidyltransferase activity and a C-terminal HD domain associated with both phosphodiesterase and phosphatase activities.</text>
</comment>
<name>A0A4P9UIW6_METBY</name>
<gene>
    <name evidence="10" type="primary">cca</name>
    <name evidence="12" type="ORF">EQU24_00560</name>
</gene>
<dbReference type="InterPro" id="IPR032828">
    <property type="entry name" value="PolyA_RNA-bd"/>
</dbReference>
<organism evidence="12 13">
    <name type="scientific">Methylotuvimicrobium buryatense</name>
    <name type="common">Methylomicrobium buryatense</name>
    <dbReference type="NCBI Taxonomy" id="95641"/>
    <lineage>
        <taxon>Bacteria</taxon>
        <taxon>Pseudomonadati</taxon>
        <taxon>Pseudomonadota</taxon>
        <taxon>Gammaproteobacteria</taxon>
        <taxon>Methylococcales</taxon>
        <taxon>Methylococcaceae</taxon>
        <taxon>Methylotuvimicrobium</taxon>
    </lineage>
</organism>
<dbReference type="HAMAP" id="MF_01261">
    <property type="entry name" value="CCA_bact_type1"/>
    <property type="match status" value="1"/>
</dbReference>
<dbReference type="CDD" id="cd05398">
    <property type="entry name" value="NT_ClassII-CCAase"/>
    <property type="match status" value="1"/>
</dbReference>
<dbReference type="InterPro" id="IPR002646">
    <property type="entry name" value="PolA_pol_head_dom"/>
</dbReference>
<keyword evidence="13" id="KW-1185">Reference proteome</keyword>
<evidence type="ECO:0000313" key="13">
    <source>
        <dbReference type="Proteomes" id="UP000305881"/>
    </source>
</evidence>
<sequence length="415" mass="46519">MKTYLVGGAVRDQLLNLPVTERDWVVLEETPESMLKKGFNPVGKDFPVFLHPESREEYALARTERKTGPGYKGFSIHSTPDVSLEQDLLRRDLTINAIAMSSEGEVIDPYNGIADLENRILRHVSPAFSEDPVRVLRVARFAARYAHLGFQIADETLRLMQQMVRGGEIDYLVPERVWAELYKALIERTPSAFFYALRECGALAKIFPEIDALFGIPQPRQHHPEIDTGIHTMLSLEQAARLSEKPEIRFAVLVHDLGKAISPKERLPHHYGHEKTGLPLLEQLADRIRVPNHYRSLAKRVMRYHTLAHRAFELRPATLTDLLLDLGAFKNTSTLKDFLLACEADARGRGGTENNAYPQADYILKAAEAAAAIDISGVLKSGLEGAQIGAAIRRLRIHAITENLKQQKNANATQS</sequence>
<evidence type="ECO:0000313" key="12">
    <source>
        <dbReference type="EMBL" id="QCW80917.1"/>
    </source>
</evidence>
<feature type="binding site" evidence="10">
    <location>
        <position position="23"/>
    </location>
    <ligand>
        <name>Mg(2+)</name>
        <dbReference type="ChEBI" id="CHEBI:18420"/>
    </ligand>
</feature>
<dbReference type="NCBIfam" id="NF008137">
    <property type="entry name" value="PRK10885.1"/>
    <property type="match status" value="1"/>
</dbReference>
<dbReference type="InterPro" id="IPR043519">
    <property type="entry name" value="NT_sf"/>
</dbReference>
<dbReference type="GO" id="GO:0000049">
    <property type="term" value="F:tRNA binding"/>
    <property type="evidence" value="ECO:0007669"/>
    <property type="project" value="UniProtKB-UniRule"/>
</dbReference>
<dbReference type="SUPFAM" id="SSF81301">
    <property type="entry name" value="Nucleotidyltransferase"/>
    <property type="match status" value="1"/>
</dbReference>
<dbReference type="InterPro" id="IPR050124">
    <property type="entry name" value="tRNA_CCA-adding_enzyme"/>
</dbReference>
<dbReference type="OrthoDB" id="9805698at2"/>
<keyword evidence="10" id="KW-0511">Multifunctional enzyme</keyword>
<evidence type="ECO:0000256" key="9">
    <source>
        <dbReference type="ARBA" id="ARBA00022884"/>
    </source>
</evidence>
<keyword evidence="2 10" id="KW-0819">tRNA processing</keyword>
<keyword evidence="10" id="KW-0533">Nickel</keyword>
<comment type="cofactor">
    <cofactor evidence="10">
        <name>Ni(2+)</name>
        <dbReference type="ChEBI" id="CHEBI:49786"/>
    </cofactor>
    <text evidence="10">Nickel for phosphatase activity.</text>
</comment>
<dbReference type="PANTHER" id="PTHR47545:SF1">
    <property type="entry name" value="MULTIFUNCTIONAL CCA PROTEIN"/>
    <property type="match status" value="1"/>
</dbReference>
<feature type="binding site" evidence="10">
    <location>
        <position position="21"/>
    </location>
    <ligand>
        <name>Mg(2+)</name>
        <dbReference type="ChEBI" id="CHEBI:18420"/>
    </ligand>
</feature>
<feature type="binding site" evidence="10">
    <location>
        <position position="11"/>
    </location>
    <ligand>
        <name>CTP</name>
        <dbReference type="ChEBI" id="CHEBI:37563"/>
    </ligand>
</feature>
<dbReference type="GO" id="GO:0004810">
    <property type="term" value="F:CCA tRNA nucleotidyltransferase activity"/>
    <property type="evidence" value="ECO:0007669"/>
    <property type="project" value="UniProtKB-UniRule"/>
</dbReference>
<comment type="catalytic activity">
    <reaction evidence="10">
        <text>a tRNA precursor + 2 CTP + ATP = a tRNA with a 3' CCA end + 3 diphosphate</text>
        <dbReference type="Rhea" id="RHEA:14433"/>
        <dbReference type="Rhea" id="RHEA-COMP:10465"/>
        <dbReference type="Rhea" id="RHEA-COMP:10468"/>
        <dbReference type="ChEBI" id="CHEBI:30616"/>
        <dbReference type="ChEBI" id="CHEBI:33019"/>
        <dbReference type="ChEBI" id="CHEBI:37563"/>
        <dbReference type="ChEBI" id="CHEBI:74896"/>
        <dbReference type="ChEBI" id="CHEBI:83071"/>
        <dbReference type="EC" id="2.7.7.72"/>
    </reaction>
</comment>
<feature type="binding site" evidence="10">
    <location>
        <position position="11"/>
    </location>
    <ligand>
        <name>ATP</name>
        <dbReference type="ChEBI" id="CHEBI:30616"/>
    </ligand>
</feature>
<dbReference type="InterPro" id="IPR012006">
    <property type="entry name" value="CCA_bact"/>
</dbReference>
<feature type="binding site" evidence="10">
    <location>
        <position position="140"/>
    </location>
    <ligand>
        <name>ATP</name>
        <dbReference type="ChEBI" id="CHEBI:30616"/>
    </ligand>
</feature>
<dbReference type="KEGG" id="mbur:EQU24_00560"/>
<comment type="catalytic activity">
    <reaction evidence="10">
        <text>a tRNA with a 3' CCA end + 2 CTP + ATP = a tRNA with a 3' CCACCA end + 3 diphosphate</text>
        <dbReference type="Rhea" id="RHEA:76235"/>
        <dbReference type="Rhea" id="RHEA-COMP:10468"/>
        <dbReference type="Rhea" id="RHEA-COMP:18655"/>
        <dbReference type="ChEBI" id="CHEBI:30616"/>
        <dbReference type="ChEBI" id="CHEBI:33019"/>
        <dbReference type="ChEBI" id="CHEBI:37563"/>
        <dbReference type="ChEBI" id="CHEBI:83071"/>
        <dbReference type="ChEBI" id="CHEBI:195187"/>
    </reaction>
</comment>
<evidence type="ECO:0000256" key="4">
    <source>
        <dbReference type="ARBA" id="ARBA00022723"/>
    </source>
</evidence>
<dbReference type="GO" id="GO:0001680">
    <property type="term" value="P:tRNA 3'-terminal CCA addition"/>
    <property type="evidence" value="ECO:0007669"/>
    <property type="project" value="UniProtKB-UniRule"/>
</dbReference>
<feature type="binding site" evidence="10">
    <location>
        <position position="8"/>
    </location>
    <ligand>
        <name>ATP</name>
        <dbReference type="ChEBI" id="CHEBI:30616"/>
    </ligand>
</feature>
<comment type="miscellaneous">
    <text evidence="10">A single active site specifically recognizes both ATP and CTP and is responsible for their addition.</text>
</comment>
<dbReference type="Gene3D" id="3.30.460.10">
    <property type="entry name" value="Beta Polymerase, domain 2"/>
    <property type="match status" value="1"/>
</dbReference>
<keyword evidence="8 10" id="KW-0460">Magnesium</keyword>
<evidence type="ECO:0000256" key="2">
    <source>
        <dbReference type="ARBA" id="ARBA00022694"/>
    </source>
</evidence>